<dbReference type="EC" id="1.1.1.133" evidence="2"/>
<accession>A0A1J4Q6B9</accession>
<dbReference type="CDD" id="cd05254">
    <property type="entry name" value="dTDP_HR_like_SDR_e"/>
    <property type="match status" value="1"/>
</dbReference>
<name>A0A1J4Q6B9_9ACTN</name>
<evidence type="ECO:0000313" key="6">
    <source>
        <dbReference type="Proteomes" id="UP000034838"/>
    </source>
</evidence>
<dbReference type="PANTHER" id="PTHR10491:SF4">
    <property type="entry name" value="METHIONINE ADENOSYLTRANSFERASE 2 SUBUNIT BETA"/>
    <property type="match status" value="1"/>
</dbReference>
<keyword evidence="6" id="KW-1185">Reference proteome</keyword>
<dbReference type="OrthoDB" id="9803892at2"/>
<evidence type="ECO:0000259" key="4">
    <source>
        <dbReference type="Pfam" id="PF04321"/>
    </source>
</evidence>
<dbReference type="InterPro" id="IPR005913">
    <property type="entry name" value="dTDP_dehydrorham_reduct"/>
</dbReference>
<comment type="function">
    <text evidence="2">Catalyzes the reduction of dTDP-6-deoxy-L-lyxo-4-hexulose to yield dTDP-L-rhamnose.</text>
</comment>
<dbReference type="GO" id="GO:0008831">
    <property type="term" value="F:dTDP-4-dehydrorhamnose reductase activity"/>
    <property type="evidence" value="ECO:0007669"/>
    <property type="project" value="UniProtKB-EC"/>
</dbReference>
<feature type="region of interest" description="Disordered" evidence="3">
    <location>
        <begin position="318"/>
        <end position="341"/>
    </location>
</feature>
<protein>
    <recommendedName>
        <fullName evidence="2">dTDP-4-dehydrorhamnose reductase</fullName>
        <ecNumber evidence="2">1.1.1.133</ecNumber>
    </recommendedName>
</protein>
<comment type="similarity">
    <text evidence="1 2">Belongs to the dTDP-4-dehydrorhamnose reductase family.</text>
</comment>
<dbReference type="NCBIfam" id="TIGR01214">
    <property type="entry name" value="rmlD"/>
    <property type="match status" value="1"/>
</dbReference>
<gene>
    <name evidence="5" type="ORF">VT52_004980</name>
</gene>
<dbReference type="GO" id="GO:0005829">
    <property type="term" value="C:cytosol"/>
    <property type="evidence" value="ECO:0007669"/>
    <property type="project" value="TreeGrafter"/>
</dbReference>
<dbReference type="Pfam" id="PF04321">
    <property type="entry name" value="RmlD_sub_bind"/>
    <property type="match status" value="1"/>
</dbReference>
<evidence type="ECO:0000256" key="3">
    <source>
        <dbReference type="SAM" id="MobiDB-lite"/>
    </source>
</evidence>
<feature type="domain" description="RmlD-like substrate binding" evidence="4">
    <location>
        <begin position="23"/>
        <end position="308"/>
    </location>
</feature>
<comment type="caution">
    <text evidence="5">The sequence shown here is derived from an EMBL/GenBank/DDBJ whole genome shotgun (WGS) entry which is preliminary data.</text>
</comment>
<dbReference type="GO" id="GO:0019305">
    <property type="term" value="P:dTDP-rhamnose biosynthetic process"/>
    <property type="evidence" value="ECO:0007669"/>
    <property type="project" value="UniProtKB-UniPathway"/>
</dbReference>
<dbReference type="UniPathway" id="UPA00124"/>
<dbReference type="AlphaFoldDB" id="A0A1J4Q6B9"/>
<dbReference type="Gene3D" id="3.90.25.10">
    <property type="entry name" value="UDP-galactose 4-epimerase, domain 1"/>
    <property type="match status" value="1"/>
</dbReference>
<reference evidence="5" key="1">
    <citation type="submission" date="2016-10" db="EMBL/GenBank/DDBJ databases">
        <title>Genome sequence of Streptomyces malaysiense MUSC 136.</title>
        <authorList>
            <person name="Lee L.-H."/>
            <person name="Ser H.-L."/>
        </authorList>
    </citation>
    <scope>NUCLEOTIDE SEQUENCE [LARGE SCALE GENOMIC DNA]</scope>
    <source>
        <strain evidence="5">MUSC 136</strain>
    </source>
</reference>
<dbReference type="SUPFAM" id="SSF51735">
    <property type="entry name" value="NAD(P)-binding Rossmann-fold domains"/>
    <property type="match status" value="1"/>
</dbReference>
<dbReference type="PANTHER" id="PTHR10491">
    <property type="entry name" value="DTDP-4-DEHYDRORHAMNOSE REDUCTASE"/>
    <property type="match status" value="1"/>
</dbReference>
<keyword evidence="2" id="KW-0521">NADP</keyword>
<proteinExistence type="inferred from homology"/>
<evidence type="ECO:0000256" key="1">
    <source>
        <dbReference type="ARBA" id="ARBA00010944"/>
    </source>
</evidence>
<dbReference type="InterPro" id="IPR036291">
    <property type="entry name" value="NAD(P)-bd_dom_sf"/>
</dbReference>
<dbReference type="InterPro" id="IPR029903">
    <property type="entry name" value="RmlD-like-bd"/>
</dbReference>
<dbReference type="Gene3D" id="3.40.50.720">
    <property type="entry name" value="NAD(P)-binding Rossmann-like Domain"/>
    <property type="match status" value="1"/>
</dbReference>
<sequence length="341" mass="36176">MNGTTPAAGPGGRRAAGPLPHRWLVTGGSGMLGHDLLALLAARDEVEVVAPRRDELDITDPRAVREQIGAHRPQIVVNCAAWTAVDDAEEHEAEAYAVNGEGPRHLARACAAAGARLLHVSTDYVFSGRRPPSAAGYAEDAGTGPGTAYGRGKLAGERGVLEELPAAGTVVRTAWLYGRHGRSFVRTMAERAASPGEVRIVDDQHGQPTWTKEVAARLVLLAGVPADRARGVFHATAAGHTSWYGLARAVFSLLDADPERVRPTDSAALDRPARRPAWSVLADHRWPHVGGAPMRPWRDVLSDSLAEVLDLASVEHRGSLGADAEGPPRPPGQLPRVVPRG</sequence>
<dbReference type="RefSeq" id="WP_071387393.1">
    <property type="nucleotide sequence ID" value="NZ_LBDA02000008.1"/>
</dbReference>
<feature type="region of interest" description="Disordered" evidence="3">
    <location>
        <begin position="1"/>
        <end position="20"/>
    </location>
</feature>
<dbReference type="EMBL" id="LBDA02000008">
    <property type="protein sequence ID" value="OIK28709.1"/>
    <property type="molecule type" value="Genomic_DNA"/>
</dbReference>
<dbReference type="Proteomes" id="UP000034838">
    <property type="component" value="Unassembled WGS sequence"/>
</dbReference>
<evidence type="ECO:0000256" key="2">
    <source>
        <dbReference type="RuleBase" id="RU364082"/>
    </source>
</evidence>
<organism evidence="5 6">
    <name type="scientific">Streptomyces malaysiense</name>
    <dbReference type="NCBI Taxonomy" id="1428626"/>
    <lineage>
        <taxon>Bacteria</taxon>
        <taxon>Bacillati</taxon>
        <taxon>Actinomycetota</taxon>
        <taxon>Actinomycetes</taxon>
        <taxon>Kitasatosporales</taxon>
        <taxon>Streptomycetaceae</taxon>
        <taxon>Streptomyces</taxon>
    </lineage>
</organism>
<comment type="pathway">
    <text evidence="2">Carbohydrate biosynthesis; dTDP-L-rhamnose biosynthesis.</text>
</comment>
<keyword evidence="2" id="KW-0560">Oxidoreductase</keyword>
<evidence type="ECO:0000313" key="5">
    <source>
        <dbReference type="EMBL" id="OIK28709.1"/>
    </source>
</evidence>